<name>A0A9P4QSY7_9PLEO</name>
<sequence length="481" mass="53542">MAPLSILIALVALAACLLLFVRHLLFHPLRKIPKAHPTISITSLWIRYHRRGGSQAIQAISNAHTKHGPIVRLGPNEISVSSFEAANKVYIERGGFAKPKWWAEEFTSYGVINMVAMQGGVGDKTHAERKRAMGSVYAKSSLMKSEALHKIAKRVLGDMFGVLEKAVRERGGEVDAYSFSGAVNADFISAFQFGSAAGTRFVEDTAARDSYYESHDTWLRGKPGHERAQKSLESFGLEQIDAAEFEMKEKKSAADAVVYKQLRSRGLQGKHLASEILDHFIAGAEAPRSICAYLQWELSRKPGMQKRVRDEVHSLPAADQGPDTSYFKAVEALPLLEALLLETMRVYTPTPGPQHRLTPLEGTIVHGYHIPGGVAISATLSVLHHNAAVFPQPEQWDPDRWLTDDQDKLEEMRRWFWAFSKGSRTCVGKDFTLIVMKLVLCGIYSRYRTSIVDDAGFDEAFDAFLAGPESERLILKYDIAN</sequence>
<dbReference type="PANTHER" id="PTHR24305">
    <property type="entry name" value="CYTOCHROME P450"/>
    <property type="match status" value="1"/>
</dbReference>
<comment type="cofactor">
    <cofactor evidence="1 5">
        <name>heme</name>
        <dbReference type="ChEBI" id="CHEBI:30413"/>
    </cofactor>
</comment>
<dbReference type="Proteomes" id="UP000799444">
    <property type="component" value="Unassembled WGS sequence"/>
</dbReference>
<evidence type="ECO:0000256" key="5">
    <source>
        <dbReference type="PIRSR" id="PIRSR602403-1"/>
    </source>
</evidence>
<evidence type="ECO:0000256" key="1">
    <source>
        <dbReference type="ARBA" id="ARBA00001971"/>
    </source>
</evidence>
<dbReference type="GO" id="GO:0005506">
    <property type="term" value="F:iron ion binding"/>
    <property type="evidence" value="ECO:0007669"/>
    <property type="project" value="InterPro"/>
</dbReference>
<keyword evidence="6" id="KW-0503">Monooxygenase</keyword>
<dbReference type="GO" id="GO:0004497">
    <property type="term" value="F:monooxygenase activity"/>
    <property type="evidence" value="ECO:0007669"/>
    <property type="project" value="UniProtKB-KW"/>
</dbReference>
<dbReference type="InterPro" id="IPR050121">
    <property type="entry name" value="Cytochrome_P450_monoxygenase"/>
</dbReference>
<dbReference type="AlphaFoldDB" id="A0A9P4QSY7"/>
<gene>
    <name evidence="7" type="ORF">EJ04DRAFT_441650</name>
</gene>
<accession>A0A9P4QSY7</accession>
<dbReference type="EMBL" id="ML996183">
    <property type="protein sequence ID" value="KAF2732114.1"/>
    <property type="molecule type" value="Genomic_DNA"/>
</dbReference>
<dbReference type="Pfam" id="PF00067">
    <property type="entry name" value="p450"/>
    <property type="match status" value="1"/>
</dbReference>
<evidence type="ECO:0000256" key="3">
    <source>
        <dbReference type="ARBA" id="ARBA00022723"/>
    </source>
</evidence>
<dbReference type="GO" id="GO:0020037">
    <property type="term" value="F:heme binding"/>
    <property type="evidence" value="ECO:0007669"/>
    <property type="project" value="InterPro"/>
</dbReference>
<keyword evidence="6" id="KW-0560">Oxidoreductase</keyword>
<comment type="similarity">
    <text evidence="2 6">Belongs to the cytochrome P450 family.</text>
</comment>
<dbReference type="Gene3D" id="1.10.630.10">
    <property type="entry name" value="Cytochrome P450"/>
    <property type="match status" value="1"/>
</dbReference>
<dbReference type="InterPro" id="IPR002403">
    <property type="entry name" value="Cyt_P450_E_grp-IV"/>
</dbReference>
<dbReference type="PROSITE" id="PS00086">
    <property type="entry name" value="CYTOCHROME_P450"/>
    <property type="match status" value="1"/>
</dbReference>
<dbReference type="InterPro" id="IPR036396">
    <property type="entry name" value="Cyt_P450_sf"/>
</dbReference>
<evidence type="ECO:0000256" key="4">
    <source>
        <dbReference type="ARBA" id="ARBA00023004"/>
    </source>
</evidence>
<dbReference type="InterPro" id="IPR001128">
    <property type="entry name" value="Cyt_P450"/>
</dbReference>
<dbReference type="PRINTS" id="PR00465">
    <property type="entry name" value="EP450IV"/>
</dbReference>
<evidence type="ECO:0000313" key="7">
    <source>
        <dbReference type="EMBL" id="KAF2732114.1"/>
    </source>
</evidence>
<evidence type="ECO:0000256" key="2">
    <source>
        <dbReference type="ARBA" id="ARBA00010617"/>
    </source>
</evidence>
<reference evidence="7" key="1">
    <citation type="journal article" date="2020" name="Stud. Mycol.">
        <title>101 Dothideomycetes genomes: a test case for predicting lifestyles and emergence of pathogens.</title>
        <authorList>
            <person name="Haridas S."/>
            <person name="Albert R."/>
            <person name="Binder M."/>
            <person name="Bloem J."/>
            <person name="Labutti K."/>
            <person name="Salamov A."/>
            <person name="Andreopoulos B."/>
            <person name="Baker S."/>
            <person name="Barry K."/>
            <person name="Bills G."/>
            <person name="Bluhm B."/>
            <person name="Cannon C."/>
            <person name="Castanera R."/>
            <person name="Culley D."/>
            <person name="Daum C."/>
            <person name="Ezra D."/>
            <person name="Gonzalez J."/>
            <person name="Henrissat B."/>
            <person name="Kuo A."/>
            <person name="Liang C."/>
            <person name="Lipzen A."/>
            <person name="Lutzoni F."/>
            <person name="Magnuson J."/>
            <person name="Mondo S."/>
            <person name="Nolan M."/>
            <person name="Ohm R."/>
            <person name="Pangilinan J."/>
            <person name="Park H.-J."/>
            <person name="Ramirez L."/>
            <person name="Alfaro M."/>
            <person name="Sun H."/>
            <person name="Tritt A."/>
            <person name="Yoshinaga Y."/>
            <person name="Zwiers L.-H."/>
            <person name="Turgeon B."/>
            <person name="Goodwin S."/>
            <person name="Spatafora J."/>
            <person name="Crous P."/>
            <person name="Grigoriev I."/>
        </authorList>
    </citation>
    <scope>NUCLEOTIDE SEQUENCE</scope>
    <source>
        <strain evidence="7">CBS 125425</strain>
    </source>
</reference>
<dbReference type="GO" id="GO:0016705">
    <property type="term" value="F:oxidoreductase activity, acting on paired donors, with incorporation or reduction of molecular oxygen"/>
    <property type="evidence" value="ECO:0007669"/>
    <property type="project" value="InterPro"/>
</dbReference>
<keyword evidence="8" id="KW-1185">Reference proteome</keyword>
<keyword evidence="3 5" id="KW-0479">Metal-binding</keyword>
<evidence type="ECO:0000256" key="6">
    <source>
        <dbReference type="RuleBase" id="RU000461"/>
    </source>
</evidence>
<evidence type="ECO:0000313" key="8">
    <source>
        <dbReference type="Proteomes" id="UP000799444"/>
    </source>
</evidence>
<dbReference type="InterPro" id="IPR017972">
    <property type="entry name" value="Cyt_P450_CS"/>
</dbReference>
<dbReference type="SUPFAM" id="SSF48264">
    <property type="entry name" value="Cytochrome P450"/>
    <property type="match status" value="1"/>
</dbReference>
<protein>
    <submittedName>
        <fullName evidence="7">Cytochrome P450</fullName>
    </submittedName>
</protein>
<dbReference type="OrthoDB" id="1470350at2759"/>
<feature type="binding site" description="axial binding residue" evidence="5">
    <location>
        <position position="426"/>
    </location>
    <ligand>
        <name>heme</name>
        <dbReference type="ChEBI" id="CHEBI:30413"/>
    </ligand>
    <ligandPart>
        <name>Fe</name>
        <dbReference type="ChEBI" id="CHEBI:18248"/>
    </ligandPart>
</feature>
<keyword evidence="5 6" id="KW-0349">Heme</keyword>
<organism evidence="7 8">
    <name type="scientific">Polyplosphaeria fusca</name>
    <dbReference type="NCBI Taxonomy" id="682080"/>
    <lineage>
        <taxon>Eukaryota</taxon>
        <taxon>Fungi</taxon>
        <taxon>Dikarya</taxon>
        <taxon>Ascomycota</taxon>
        <taxon>Pezizomycotina</taxon>
        <taxon>Dothideomycetes</taxon>
        <taxon>Pleosporomycetidae</taxon>
        <taxon>Pleosporales</taxon>
        <taxon>Tetraplosphaeriaceae</taxon>
        <taxon>Polyplosphaeria</taxon>
    </lineage>
</organism>
<proteinExistence type="inferred from homology"/>
<keyword evidence="4 5" id="KW-0408">Iron</keyword>
<dbReference type="PANTHER" id="PTHR24305:SF166">
    <property type="entry name" value="CYTOCHROME P450 12A4, MITOCHONDRIAL-RELATED"/>
    <property type="match status" value="1"/>
</dbReference>
<comment type="caution">
    <text evidence="7">The sequence shown here is derived from an EMBL/GenBank/DDBJ whole genome shotgun (WGS) entry which is preliminary data.</text>
</comment>